<evidence type="ECO:0000313" key="2">
    <source>
        <dbReference type="Proteomes" id="UP001057402"/>
    </source>
</evidence>
<organism evidence="1 2">
    <name type="scientific">Melastoma candidum</name>
    <dbReference type="NCBI Taxonomy" id="119954"/>
    <lineage>
        <taxon>Eukaryota</taxon>
        <taxon>Viridiplantae</taxon>
        <taxon>Streptophyta</taxon>
        <taxon>Embryophyta</taxon>
        <taxon>Tracheophyta</taxon>
        <taxon>Spermatophyta</taxon>
        <taxon>Magnoliopsida</taxon>
        <taxon>eudicotyledons</taxon>
        <taxon>Gunneridae</taxon>
        <taxon>Pentapetalae</taxon>
        <taxon>rosids</taxon>
        <taxon>malvids</taxon>
        <taxon>Myrtales</taxon>
        <taxon>Melastomataceae</taxon>
        <taxon>Melastomatoideae</taxon>
        <taxon>Melastomateae</taxon>
        <taxon>Melastoma</taxon>
    </lineage>
</organism>
<comment type="caution">
    <text evidence="1">The sequence shown here is derived from an EMBL/GenBank/DDBJ whole genome shotgun (WGS) entry which is preliminary data.</text>
</comment>
<dbReference type="EMBL" id="CM042891">
    <property type="protein sequence ID" value="KAI4302887.1"/>
    <property type="molecule type" value="Genomic_DNA"/>
</dbReference>
<name>A0ACB9L0K4_9MYRT</name>
<sequence>MKKSRLHHPKPSFVPPSSRDSDVSFASSRPSSVGISGRPTPSDLASDRSYHQSAIRSINAYLASHSIPLHIQPNSLPSSKDISLLLNTVLSHLHFPNPNFADDLPPLLKSLNCPFKLSKSSLRTPNTPHAWPHLIPVIHWLVQLSSFLKHSANATSVGGVDEHGNSINAYARESYLRFIRGEDDAEAELDQEFVGKLERERDSLRESVAALEKEAGELESRVEGMCTGVSLKEVKEGERKVLEEDVRKFEAMIGEIRDRMDAAQKVLKEKDEELKVKEGEKTRVDEENNELRKAVNAQTVNARDMERMKRELSALEREIANAEGERNRVEEKCWEMDSVIGQKFKELEEVAMECNKAIRKLKLGLDYQYTLNAKGTSVSEVLGIDYKLTIKPALDSHSDEINKSSVAKLEELISLQQLSKENSSKHEGKRKQIMELQASINELEGQINAAKKEAHDHIQSCTMEAKRMMDNVQMDTDNLNAVEREIAEILATSQKKLEEAIRESEEEIQKCAAELFAVVDSISKHKEYVEGKTAEMRGNVAETARFVSAAYKASLPVGLALELGMDDSLKS</sequence>
<keyword evidence="2" id="KW-1185">Reference proteome</keyword>
<reference evidence="2" key="1">
    <citation type="journal article" date="2023" name="Front. Plant Sci.">
        <title>Chromosomal-level genome assembly of Melastoma candidum provides insights into trichome evolution.</title>
        <authorList>
            <person name="Zhong Y."/>
            <person name="Wu W."/>
            <person name="Sun C."/>
            <person name="Zou P."/>
            <person name="Liu Y."/>
            <person name="Dai S."/>
            <person name="Zhou R."/>
        </authorList>
    </citation>
    <scope>NUCLEOTIDE SEQUENCE [LARGE SCALE GENOMIC DNA]</scope>
</reference>
<gene>
    <name evidence="1" type="ORF">MLD38_038584</name>
</gene>
<dbReference type="Proteomes" id="UP001057402">
    <property type="component" value="Chromosome 12"/>
</dbReference>
<accession>A0ACB9L0K4</accession>
<evidence type="ECO:0000313" key="1">
    <source>
        <dbReference type="EMBL" id="KAI4302887.1"/>
    </source>
</evidence>
<protein>
    <submittedName>
        <fullName evidence="1">Uncharacterized protein</fullName>
    </submittedName>
</protein>
<proteinExistence type="predicted"/>